<dbReference type="CDD" id="cd12089">
    <property type="entry name" value="Hef_ID"/>
    <property type="match status" value="1"/>
</dbReference>
<evidence type="ECO:0000256" key="2">
    <source>
        <dbReference type="ARBA" id="ARBA00022763"/>
    </source>
</evidence>
<accession>A0A811T596</accession>
<evidence type="ECO:0000256" key="6">
    <source>
        <dbReference type="ARBA" id="ARBA00023125"/>
    </source>
</evidence>
<dbReference type="Pfam" id="PF00271">
    <property type="entry name" value="Helicase_C"/>
    <property type="match status" value="1"/>
</dbReference>
<dbReference type="SMART" id="SM00891">
    <property type="entry name" value="ERCC4"/>
    <property type="match status" value="1"/>
</dbReference>
<comment type="caution">
    <text evidence="10">The sequence shown here is derived from an EMBL/GenBank/DDBJ whole genome shotgun (WGS) entry which is preliminary data.</text>
</comment>
<feature type="domain" description="Helicase ATP-binding" evidence="8">
    <location>
        <begin position="23"/>
        <end position="188"/>
    </location>
</feature>
<dbReference type="EMBL" id="CAJHIO010000001">
    <property type="protein sequence ID" value="CAD6490842.1"/>
    <property type="molecule type" value="Genomic_DNA"/>
</dbReference>
<dbReference type="SUPFAM" id="SSF47781">
    <property type="entry name" value="RuvA domain 2-like"/>
    <property type="match status" value="1"/>
</dbReference>
<dbReference type="SUPFAM" id="SSF52980">
    <property type="entry name" value="Restriction endonuclease-like"/>
    <property type="match status" value="1"/>
</dbReference>
<dbReference type="InterPro" id="IPR041755">
    <property type="entry name" value="Hef_ID"/>
</dbReference>
<evidence type="ECO:0000256" key="1">
    <source>
        <dbReference type="ARBA" id="ARBA00022741"/>
    </source>
</evidence>
<dbReference type="Gene3D" id="3.40.50.10130">
    <property type="match status" value="1"/>
</dbReference>
<dbReference type="EC" id="3.6.4.13" evidence="10"/>
<dbReference type="GO" id="GO:0003724">
    <property type="term" value="F:RNA helicase activity"/>
    <property type="evidence" value="ECO:0007669"/>
    <property type="project" value="UniProtKB-EC"/>
</dbReference>
<dbReference type="Pfam" id="PF14520">
    <property type="entry name" value="HHH_5"/>
    <property type="match status" value="1"/>
</dbReference>
<dbReference type="InterPro" id="IPR014001">
    <property type="entry name" value="Helicase_ATP-bd"/>
</dbReference>
<dbReference type="GO" id="GO:0140097">
    <property type="term" value="F:catalytic activity, acting on DNA"/>
    <property type="evidence" value="ECO:0007669"/>
    <property type="project" value="UniProtKB-ARBA"/>
</dbReference>
<dbReference type="Gene3D" id="3.40.50.300">
    <property type="entry name" value="P-loop containing nucleotide triphosphate hydrolases"/>
    <property type="match status" value="2"/>
</dbReference>
<evidence type="ECO:0000256" key="5">
    <source>
        <dbReference type="ARBA" id="ARBA00022840"/>
    </source>
</evidence>
<evidence type="ECO:0000256" key="3">
    <source>
        <dbReference type="ARBA" id="ARBA00022801"/>
    </source>
</evidence>
<dbReference type="Pfam" id="PF21210">
    <property type="entry name" value="RNA_helicase_helical"/>
    <property type="match status" value="1"/>
</dbReference>
<gene>
    <name evidence="10" type="primary">dbpA_1</name>
    <name evidence="10" type="ORF">CHKLHMKO_00023</name>
</gene>
<dbReference type="GO" id="GO:0004518">
    <property type="term" value="F:nuclease activity"/>
    <property type="evidence" value="ECO:0007669"/>
    <property type="project" value="InterPro"/>
</dbReference>
<keyword evidence="5" id="KW-0067">ATP-binding</keyword>
<dbReference type="InterPro" id="IPR003583">
    <property type="entry name" value="Hlx-hairpin-Hlx_DNA-bd_motif"/>
</dbReference>
<protein>
    <submittedName>
        <fullName evidence="10">ATP-dependent RNA helicase DbpA</fullName>
        <ecNumber evidence="10">3.6.4.13</ecNumber>
    </submittedName>
</protein>
<dbReference type="SMART" id="SM00487">
    <property type="entry name" value="DEXDc"/>
    <property type="match status" value="1"/>
</dbReference>
<dbReference type="InterPro" id="IPR006166">
    <property type="entry name" value="ERCC4_domain"/>
</dbReference>
<reference evidence="10" key="1">
    <citation type="submission" date="2020-10" db="EMBL/GenBank/DDBJ databases">
        <authorList>
            <person name="Hahn C.J."/>
            <person name="Laso-Perez R."/>
            <person name="Vulcano F."/>
            <person name="Vaziourakis K.-M."/>
            <person name="Stokke R."/>
            <person name="Steen I.H."/>
            <person name="Teske A."/>
            <person name="Boetius A."/>
            <person name="Liebeke M."/>
            <person name="Amann R."/>
            <person name="Knittel K."/>
        </authorList>
    </citation>
    <scope>NUCLEOTIDE SEQUENCE</scope>
    <source>
        <strain evidence="10">Gfbio:e3339647-f889-4370-9287-4fb5cb688e4c:AG392O15_GoMArc1</strain>
    </source>
</reference>
<keyword evidence="6" id="KW-0238">DNA-binding</keyword>
<dbReference type="SMART" id="SM00490">
    <property type="entry name" value="HELICc"/>
    <property type="match status" value="1"/>
</dbReference>
<dbReference type="PANTHER" id="PTHR14025">
    <property type="entry name" value="FANCONI ANEMIA GROUP M FANCM FAMILY MEMBER"/>
    <property type="match status" value="1"/>
</dbReference>
<keyword evidence="7" id="KW-0234">DNA repair</keyword>
<keyword evidence="3 10" id="KW-0378">Hydrolase</keyword>
<dbReference type="InterPro" id="IPR027417">
    <property type="entry name" value="P-loop_NTPase"/>
</dbReference>
<dbReference type="PROSITE" id="PS51192">
    <property type="entry name" value="HELICASE_ATP_BIND_1"/>
    <property type="match status" value="1"/>
</dbReference>
<evidence type="ECO:0000256" key="4">
    <source>
        <dbReference type="ARBA" id="ARBA00022806"/>
    </source>
</evidence>
<dbReference type="InterPro" id="IPR011335">
    <property type="entry name" value="Restrct_endonuc-II-like"/>
</dbReference>
<dbReference type="Gene3D" id="1.20.1320.20">
    <property type="entry name" value="hef helicase domain"/>
    <property type="match status" value="1"/>
</dbReference>
<dbReference type="GO" id="GO:0006281">
    <property type="term" value="P:DNA repair"/>
    <property type="evidence" value="ECO:0007669"/>
    <property type="project" value="UniProtKB-KW"/>
</dbReference>
<dbReference type="FunFam" id="3.40.50.300:FF:001992">
    <property type="entry name" value="ATP-dependent RNA helicase, putative"/>
    <property type="match status" value="1"/>
</dbReference>
<proteinExistence type="predicted"/>
<dbReference type="InterPro" id="IPR001650">
    <property type="entry name" value="Helicase_C-like"/>
</dbReference>
<keyword evidence="1" id="KW-0547">Nucleotide-binding</keyword>
<organism evidence="10 11">
    <name type="scientific">Candidatus Argoarchaeum ethanivorans</name>
    <dbReference type="NCBI Taxonomy" id="2608793"/>
    <lineage>
        <taxon>Archaea</taxon>
        <taxon>Methanobacteriati</taxon>
        <taxon>Methanobacteriota</taxon>
        <taxon>Stenosarchaea group</taxon>
        <taxon>Methanomicrobia</taxon>
        <taxon>Methanosarcinales</taxon>
        <taxon>Methanosarcinales incertae sedis</taxon>
        <taxon>GOM Arc I cluster</taxon>
        <taxon>Candidatus Argoarchaeum</taxon>
    </lineage>
</organism>
<dbReference type="GO" id="GO:0005524">
    <property type="term" value="F:ATP binding"/>
    <property type="evidence" value="ECO:0007669"/>
    <property type="project" value="UniProtKB-KW"/>
</dbReference>
<dbReference type="SMART" id="SM00278">
    <property type="entry name" value="HhH1"/>
    <property type="match status" value="2"/>
</dbReference>
<sequence length="770" mass="87086">MEYIVHPLLKPDTVEKRVYQLNLAAAALKESSLVVLPTGLGKTIVALLVIVQRLRKGKILVLSPTKPLVEQHAAFFKSVLKLSEEQIVTFTGSIPPAKRMEMWNGAKIIVSTPQVIENDLLSRRINIDNVAHITFDESHRAVGNYAYVYIAERYFKEAVDPLVLGITASPGSTVEKITDVCSNLNLTNIELRDEYDSDIKPYVFEREIQWKIVNIPVELKGLNKLLTAVMDEKIKKLAELGTIMPRQKILTKTELLELQKRLQGQIRSFPNQQTYQSVSLVAEVFKISHAIELAETQGPDALLKYFKRLEHEANSRGGSKASKRLMEDVRVLKAIHELKTIDISYPKIKMVEEIVQEELSRNPGSRIIVFTNYRDTSELVTNALNEIEGIKAVRFVGQANKYMDNGLTQKQQVAIIKDFKKGEYNTLVATSVAEEGLDIPATDLVVFYEPVPSEIRSIQRKGRTGRKREGRITVLAARGSRDEAYYWSSVHKEKQMRKMIEEFRRDLKNVSIKPQSLDAEAIVLQQDNLPAINMVDMKNPPQRQLLDFTASKDLIVPKIYIDQREIRSTVARELEKLGACITLHTLEVGDYVLSDRVCVERKTTADLLSTFIEEGRDLFAQLGDLSRNYERPIIILEGGDLYTQRRIHPNAIRGILASIVVDFNISIIPTDNEEETAAIIYTIARREQENKKRIPKVHGKKTSQTLKEQQEYVIAAISNIGPVAAAKLLNHFKQIKAITTASEEELIGVEGIGRKTAKRIIETTQSRYKG</sequence>
<dbReference type="Gene3D" id="1.10.150.20">
    <property type="entry name" value="5' to 3' exonuclease, C-terminal subdomain"/>
    <property type="match status" value="1"/>
</dbReference>
<dbReference type="SUPFAM" id="SSF52540">
    <property type="entry name" value="P-loop containing nucleoside triphosphate hydrolases"/>
    <property type="match status" value="1"/>
</dbReference>
<dbReference type="AlphaFoldDB" id="A0A811T596"/>
<evidence type="ECO:0000313" key="11">
    <source>
        <dbReference type="Proteomes" id="UP000610373"/>
    </source>
</evidence>
<evidence type="ECO:0000259" key="8">
    <source>
        <dbReference type="PROSITE" id="PS51192"/>
    </source>
</evidence>
<dbReference type="InterPro" id="IPR011545">
    <property type="entry name" value="DEAD/DEAH_box_helicase_dom"/>
</dbReference>
<dbReference type="GO" id="GO:0003677">
    <property type="term" value="F:DNA binding"/>
    <property type="evidence" value="ECO:0007669"/>
    <property type="project" value="UniProtKB-KW"/>
</dbReference>
<evidence type="ECO:0000259" key="9">
    <source>
        <dbReference type="PROSITE" id="PS51194"/>
    </source>
</evidence>
<dbReference type="Proteomes" id="UP000610373">
    <property type="component" value="Unassembled WGS sequence"/>
</dbReference>
<dbReference type="InterPro" id="IPR010994">
    <property type="entry name" value="RuvA_2-like"/>
</dbReference>
<evidence type="ECO:0000313" key="10">
    <source>
        <dbReference type="EMBL" id="CAD6490842.1"/>
    </source>
</evidence>
<dbReference type="CDD" id="cd20075">
    <property type="entry name" value="XPF_nuclease_XPF_arch"/>
    <property type="match status" value="1"/>
</dbReference>
<dbReference type="GO" id="GO:0016787">
    <property type="term" value="F:hydrolase activity"/>
    <property type="evidence" value="ECO:0007669"/>
    <property type="project" value="UniProtKB-KW"/>
</dbReference>
<dbReference type="Pfam" id="PF02732">
    <property type="entry name" value="ERCC4"/>
    <property type="match status" value="1"/>
</dbReference>
<dbReference type="PANTHER" id="PTHR14025:SF20">
    <property type="entry name" value="FANCONI ANEMIA GROUP M PROTEIN"/>
    <property type="match status" value="1"/>
</dbReference>
<dbReference type="PROSITE" id="PS51194">
    <property type="entry name" value="HELICASE_CTER"/>
    <property type="match status" value="1"/>
</dbReference>
<evidence type="ECO:0000256" key="7">
    <source>
        <dbReference type="ARBA" id="ARBA00023204"/>
    </source>
</evidence>
<keyword evidence="4 10" id="KW-0347">Helicase</keyword>
<name>A0A811T596_9EURY</name>
<feature type="domain" description="Helicase C-terminal" evidence="9">
    <location>
        <begin position="347"/>
        <end position="518"/>
    </location>
</feature>
<dbReference type="NCBIfam" id="NF010337">
    <property type="entry name" value="PRK13766.1"/>
    <property type="match status" value="1"/>
</dbReference>
<dbReference type="Pfam" id="PF00270">
    <property type="entry name" value="DEAD"/>
    <property type="match status" value="1"/>
</dbReference>
<keyword evidence="2" id="KW-0227">DNA damage</keyword>